<reference evidence="1" key="1">
    <citation type="submission" date="2020-10" db="EMBL/GenBank/DDBJ databases">
        <title>Microbiome of the Black Sea water column analyzed by genome centric metagenomics.</title>
        <authorList>
            <person name="Cabello-Yeves P.J."/>
            <person name="Callieri C."/>
            <person name="Picazo A."/>
            <person name="Mehrshad M."/>
            <person name="Haro-Moreno J.M."/>
            <person name="Roda-Garcia J."/>
            <person name="Dzembekova N."/>
            <person name="Slabakova V."/>
            <person name="Slabakova N."/>
            <person name="Moncheva S."/>
            <person name="Rodriguez-Valera F."/>
        </authorList>
    </citation>
    <scope>NUCLEOTIDE SEQUENCE</scope>
    <source>
        <strain evidence="1">BS307-5m-G5</strain>
    </source>
</reference>
<proteinExistence type="predicted"/>
<dbReference type="AlphaFoldDB" id="A0A937HGL8"/>
<name>A0A937HGL8_9PROT</name>
<accession>A0A937HGL8</accession>
<sequence length="217" mass="23280">MTQNSDNDWQASNEELLALEGEIPLLSAVREFTARATRARWFAELGEPIDGETAHLARLYLDALGFPDAEPLPVMNWDDALDASESGDLNSEAWEAEEQLRAALTDRVLEGVSEEGLGVMLANLSAALAEPVAEMADEALMMADEAPDAIRDLAVGAAQQAAFGGALALAAAALEMAENDDQAAGEEALGHPLLLRYRLFEMGRWPLALSGRSLNLF</sequence>
<gene>
    <name evidence="1" type="ORF">ISQ19_00785</name>
</gene>
<evidence type="ECO:0000313" key="1">
    <source>
        <dbReference type="EMBL" id="MBL6761215.1"/>
    </source>
</evidence>
<evidence type="ECO:0000313" key="2">
    <source>
        <dbReference type="Proteomes" id="UP000785783"/>
    </source>
</evidence>
<dbReference type="Proteomes" id="UP000785783">
    <property type="component" value="Unassembled WGS sequence"/>
</dbReference>
<organism evidence="1 2">
    <name type="scientific">PS1 clade bacterium</name>
    <dbReference type="NCBI Taxonomy" id="2175152"/>
    <lineage>
        <taxon>Bacteria</taxon>
        <taxon>Pseudomonadati</taxon>
        <taxon>Pseudomonadota</taxon>
        <taxon>Alphaproteobacteria</taxon>
        <taxon>PS1 clade</taxon>
    </lineage>
</organism>
<protein>
    <submittedName>
        <fullName evidence="1">Uncharacterized protein</fullName>
    </submittedName>
</protein>
<dbReference type="EMBL" id="JADHOK010000004">
    <property type="protein sequence ID" value="MBL6761215.1"/>
    <property type="molecule type" value="Genomic_DNA"/>
</dbReference>
<comment type="caution">
    <text evidence="1">The sequence shown here is derived from an EMBL/GenBank/DDBJ whole genome shotgun (WGS) entry which is preliminary data.</text>
</comment>